<evidence type="ECO:0000256" key="1">
    <source>
        <dbReference type="SAM" id="SignalP"/>
    </source>
</evidence>
<sequence length="408" mass="46172">MGGLRLCFSLLCLVYHMPMNLTAQKLIAMNSEGQTIPFFTASSKNMAVIKVGDEHGQVFFTEDELEKSPIWIIQHLAFEDYALDVSAMLREENQIILKDRTIDLPTVGVSPLTPETLARFAKSSIGKISEKLNFSKAILSEVSSDQVFQSLGYFFHSGLSDRAKVDSRFQTGNFSFLAAQSRLFQNDSKSLPYKTKIGVAAVFLNDILFAVLDSKTKDWLQAEIICGQFECMTIKDFPILIKFFPDGQLHSLEIPAREFKHVNGKFYTVSGRVEFIQTSDLPFFSKIEFEVNDSSQKTQVYCSVLELPLEVIKPESLQTQKATGTFLSALGSSTSFPDYTVGGKEFEKYFRSKSLSNPQVKAHKLTEESYFYFEKMGEKDPSSVRYMRETSEYIRSIIKTLEAHGLVW</sequence>
<feature type="chain" id="PRO_5004087970" evidence="1">
    <location>
        <begin position="24"/>
        <end position="408"/>
    </location>
</feature>
<organism evidence="2 3">
    <name type="scientific">Mariniradius saccharolyticus AK6</name>
    <dbReference type="NCBI Taxonomy" id="1239962"/>
    <lineage>
        <taxon>Bacteria</taxon>
        <taxon>Pseudomonadati</taxon>
        <taxon>Bacteroidota</taxon>
        <taxon>Cytophagia</taxon>
        <taxon>Cytophagales</taxon>
        <taxon>Cyclobacteriaceae</taxon>
        <taxon>Mariniradius</taxon>
    </lineage>
</organism>
<dbReference type="InParanoid" id="M7XFT4"/>
<proteinExistence type="predicted"/>
<dbReference type="Proteomes" id="UP000010953">
    <property type="component" value="Unassembled WGS sequence"/>
</dbReference>
<evidence type="ECO:0000313" key="3">
    <source>
        <dbReference type="Proteomes" id="UP000010953"/>
    </source>
</evidence>
<evidence type="ECO:0000313" key="2">
    <source>
        <dbReference type="EMBL" id="EMS33373.1"/>
    </source>
</evidence>
<dbReference type="STRING" id="1239962.C943_00651"/>
<dbReference type="EMBL" id="AMZY02000010">
    <property type="protein sequence ID" value="EMS33373.1"/>
    <property type="molecule type" value="Genomic_DNA"/>
</dbReference>
<name>M7XFT4_9BACT</name>
<dbReference type="AlphaFoldDB" id="M7XFT4"/>
<gene>
    <name evidence="2" type="ORF">C943_00651</name>
</gene>
<protein>
    <submittedName>
        <fullName evidence="2">Uncharacterized protein</fullName>
    </submittedName>
</protein>
<keyword evidence="1" id="KW-0732">Signal</keyword>
<comment type="caution">
    <text evidence="2">The sequence shown here is derived from an EMBL/GenBank/DDBJ whole genome shotgun (WGS) entry which is preliminary data.</text>
</comment>
<reference evidence="2" key="1">
    <citation type="submission" date="2013-01" db="EMBL/GenBank/DDBJ databases">
        <title>Genome assembly of Mariniradius saccharolyticus AK6.</title>
        <authorList>
            <person name="Vaidya B."/>
            <person name="Khatri I."/>
            <person name="Tanuku N.R.S."/>
            <person name="Subramanian S."/>
            <person name="Pinnaka A."/>
        </authorList>
    </citation>
    <scope>NUCLEOTIDE SEQUENCE [LARGE SCALE GENOMIC DNA]</scope>
    <source>
        <strain evidence="2">AK6</strain>
    </source>
</reference>
<keyword evidence="3" id="KW-1185">Reference proteome</keyword>
<accession>M7XFT4</accession>
<feature type="signal peptide" evidence="1">
    <location>
        <begin position="1"/>
        <end position="23"/>
    </location>
</feature>